<dbReference type="GO" id="GO:0036503">
    <property type="term" value="P:ERAD pathway"/>
    <property type="evidence" value="ECO:0007669"/>
    <property type="project" value="TreeGrafter"/>
</dbReference>
<sequence length="495" mass="51973">MFHQGNLQSGITLAIQEQKLVGILVGDDGPESAQWENEWLHSGWIENLLEQTAVLLRLEAGSTEAGFLSAFCTISSTPTFVVIHNGQLKEQLSAGISQDEFVNRVRKVLGASPIPGSAAASTANDQTSTNSHVSTNPPVAAPSPRAVPTSQSPAPTSVPAPEQSSTPPPTAKDKGKQRAAPPPTSAQKSAAQQAARDALRKKKQEEKAELERVKANIEADKAERRAQAEARKLERERQAQQASDTPQFTTRSSKGSQAKQVHLNVRLFDGRTVRSTFPRTAKLETDVRPWVDGEAEAAAATSETPHQKQPPYYFRQILAPQPSRELSAGDEAETLGDIDLAPSATLVLVPVKGYTEAYSGSSGGIVYGAAGNVMGLVGSAFNMAGSVLGYVGNTVSSVLGGGAASTETQSSSSPSSSSSSTQNPAGQSLGSWQAESGSHSGGGSGPTTNVNVRVRTLADQRAGERGGQNFYNGNQLSYAPRDDGGDEGQGRSRDD</sequence>
<evidence type="ECO:0000313" key="9">
    <source>
        <dbReference type="Proteomes" id="UP001152607"/>
    </source>
</evidence>
<dbReference type="PANTHER" id="PTHR46424:SF1">
    <property type="entry name" value="UBX DOMAIN-CONTAINING PROTEIN 4"/>
    <property type="match status" value="1"/>
</dbReference>
<evidence type="ECO:0000256" key="4">
    <source>
        <dbReference type="ARBA" id="ARBA00041575"/>
    </source>
</evidence>
<dbReference type="EMBL" id="CAOQHR010000007">
    <property type="protein sequence ID" value="CAI6336874.1"/>
    <property type="molecule type" value="Genomic_DNA"/>
</dbReference>
<dbReference type="GO" id="GO:0005789">
    <property type="term" value="C:endoplasmic reticulum membrane"/>
    <property type="evidence" value="ECO:0007669"/>
    <property type="project" value="UniProtKB-SubCell"/>
</dbReference>
<feature type="compositionally biased region" description="Low complexity" evidence="6">
    <location>
        <begin position="113"/>
        <end position="123"/>
    </location>
</feature>
<dbReference type="PROSITE" id="PS50033">
    <property type="entry name" value="UBX"/>
    <property type="match status" value="1"/>
</dbReference>
<comment type="subcellular location">
    <subcellularLocation>
        <location evidence="1">Endoplasmic reticulum membrane</location>
        <topology evidence="1">Peripheral membrane protein</topology>
    </subcellularLocation>
</comment>
<evidence type="ECO:0000256" key="2">
    <source>
        <dbReference type="ARBA" id="ARBA00023230"/>
    </source>
</evidence>
<evidence type="ECO:0000256" key="5">
    <source>
        <dbReference type="ARBA" id="ARBA00046062"/>
    </source>
</evidence>
<feature type="region of interest" description="Disordered" evidence="6">
    <location>
        <begin position="401"/>
        <end position="495"/>
    </location>
</feature>
<dbReference type="Gene3D" id="3.10.20.90">
    <property type="entry name" value="Phosphatidylinositol 3-kinase Catalytic Subunit, Chain A, domain 1"/>
    <property type="match status" value="1"/>
</dbReference>
<comment type="function">
    <text evidence="5">Involved in endoplasmic reticulum-associated protein degradation (ERAD). Acts as a platform to recruit both UBQLN1 and VCP to the ER during ERAD.</text>
</comment>
<comment type="subunit">
    <text evidence="3">Directly interacts with VCP. Interacts with UBQLN1. Forms a complex with VCP and UBQLN1.</text>
</comment>
<keyword evidence="2" id="KW-0834">Unfolded protein response</keyword>
<proteinExistence type="predicted"/>
<feature type="compositionally biased region" description="Polar residues" evidence="6">
    <location>
        <begin position="124"/>
        <end position="136"/>
    </location>
</feature>
<name>A0A9W4XLZ5_9PLEO</name>
<feature type="compositionally biased region" description="Low complexity" evidence="6">
    <location>
        <begin position="185"/>
        <end position="196"/>
    </location>
</feature>
<evidence type="ECO:0000256" key="6">
    <source>
        <dbReference type="SAM" id="MobiDB-lite"/>
    </source>
</evidence>
<reference evidence="8" key="1">
    <citation type="submission" date="2023-01" db="EMBL/GenBank/DDBJ databases">
        <authorList>
            <person name="Van Ghelder C."/>
            <person name="Rancurel C."/>
        </authorList>
    </citation>
    <scope>NUCLEOTIDE SEQUENCE</scope>
    <source>
        <strain evidence="8">CNCM I-4278</strain>
    </source>
</reference>
<gene>
    <name evidence="8" type="ORF">PDIGIT_LOCUS9980</name>
</gene>
<dbReference type="SUPFAM" id="SSF54236">
    <property type="entry name" value="Ubiquitin-like"/>
    <property type="match status" value="1"/>
</dbReference>
<dbReference type="InterPro" id="IPR036249">
    <property type="entry name" value="Thioredoxin-like_sf"/>
</dbReference>
<dbReference type="Pfam" id="PF23187">
    <property type="entry name" value="UBX7_N"/>
    <property type="match status" value="1"/>
</dbReference>
<feature type="compositionally biased region" description="Basic and acidic residues" evidence="6">
    <location>
        <begin position="203"/>
        <end position="238"/>
    </location>
</feature>
<accession>A0A9W4XLZ5</accession>
<dbReference type="InterPro" id="IPR029071">
    <property type="entry name" value="Ubiquitin-like_domsf"/>
</dbReference>
<evidence type="ECO:0000256" key="3">
    <source>
        <dbReference type="ARBA" id="ARBA00038812"/>
    </source>
</evidence>
<dbReference type="SUPFAM" id="SSF52833">
    <property type="entry name" value="Thioredoxin-like"/>
    <property type="match status" value="1"/>
</dbReference>
<dbReference type="AlphaFoldDB" id="A0A9W4XLZ5"/>
<feature type="compositionally biased region" description="Polar residues" evidence="6">
    <location>
        <begin position="243"/>
        <end position="259"/>
    </location>
</feature>
<dbReference type="Proteomes" id="UP001152607">
    <property type="component" value="Unassembled WGS sequence"/>
</dbReference>
<feature type="region of interest" description="Disordered" evidence="6">
    <location>
        <begin position="113"/>
        <end position="259"/>
    </location>
</feature>
<feature type="domain" description="UBX" evidence="7">
    <location>
        <begin position="256"/>
        <end position="348"/>
    </location>
</feature>
<comment type="caution">
    <text evidence="8">The sequence shown here is derived from an EMBL/GenBank/DDBJ whole genome shotgun (WGS) entry which is preliminary data.</text>
</comment>
<dbReference type="PANTHER" id="PTHR46424">
    <property type="entry name" value="UBX DOMAIN-CONTAINING PROTEIN 4"/>
    <property type="match status" value="1"/>
</dbReference>
<evidence type="ECO:0000256" key="1">
    <source>
        <dbReference type="ARBA" id="ARBA00004406"/>
    </source>
</evidence>
<dbReference type="SMART" id="SM00166">
    <property type="entry name" value="UBX"/>
    <property type="match status" value="1"/>
</dbReference>
<evidence type="ECO:0000259" key="7">
    <source>
        <dbReference type="PROSITE" id="PS50033"/>
    </source>
</evidence>
<dbReference type="Pfam" id="PF00789">
    <property type="entry name" value="UBX"/>
    <property type="match status" value="1"/>
</dbReference>
<dbReference type="CDD" id="cd01767">
    <property type="entry name" value="UBX"/>
    <property type="match status" value="1"/>
</dbReference>
<protein>
    <recommendedName>
        <fullName evidence="4">UBX domain-containing protein 2</fullName>
    </recommendedName>
</protein>
<dbReference type="OrthoDB" id="2445133at2759"/>
<keyword evidence="9" id="KW-1185">Reference proteome</keyword>
<organism evidence="8 9">
    <name type="scientific">Periconia digitata</name>
    <dbReference type="NCBI Taxonomy" id="1303443"/>
    <lineage>
        <taxon>Eukaryota</taxon>
        <taxon>Fungi</taxon>
        <taxon>Dikarya</taxon>
        <taxon>Ascomycota</taxon>
        <taxon>Pezizomycotina</taxon>
        <taxon>Dothideomycetes</taxon>
        <taxon>Pleosporomycetidae</taxon>
        <taxon>Pleosporales</taxon>
        <taxon>Massarineae</taxon>
        <taxon>Periconiaceae</taxon>
        <taxon>Periconia</taxon>
    </lineage>
</organism>
<dbReference type="GO" id="GO:0006986">
    <property type="term" value="P:response to unfolded protein"/>
    <property type="evidence" value="ECO:0007669"/>
    <property type="project" value="UniProtKB-KW"/>
</dbReference>
<feature type="compositionally biased region" description="Basic and acidic residues" evidence="6">
    <location>
        <begin position="480"/>
        <end position="495"/>
    </location>
</feature>
<dbReference type="InterPro" id="IPR001012">
    <property type="entry name" value="UBX_dom"/>
</dbReference>
<feature type="compositionally biased region" description="Low complexity" evidence="6">
    <location>
        <begin position="404"/>
        <end position="428"/>
    </location>
</feature>
<evidence type="ECO:0000313" key="8">
    <source>
        <dbReference type="EMBL" id="CAI6336874.1"/>
    </source>
</evidence>